<dbReference type="PRINTS" id="PR00081">
    <property type="entry name" value="GDHRDH"/>
</dbReference>
<accession>A0A5J4L521</accession>
<dbReference type="InterPro" id="IPR002347">
    <property type="entry name" value="SDR_fam"/>
</dbReference>
<evidence type="ECO:0000256" key="2">
    <source>
        <dbReference type="ARBA" id="ARBA00023002"/>
    </source>
</evidence>
<gene>
    <name evidence="3" type="ORF">A45J_0324</name>
</gene>
<dbReference type="PANTHER" id="PTHR42760">
    <property type="entry name" value="SHORT-CHAIN DEHYDROGENASES/REDUCTASES FAMILY MEMBER"/>
    <property type="match status" value="1"/>
</dbReference>
<organism evidence="3">
    <name type="scientific">hot springs metagenome</name>
    <dbReference type="NCBI Taxonomy" id="433727"/>
    <lineage>
        <taxon>unclassified sequences</taxon>
        <taxon>metagenomes</taxon>
        <taxon>ecological metagenomes</taxon>
    </lineage>
</organism>
<dbReference type="SUPFAM" id="SSF51735">
    <property type="entry name" value="NAD(P)-binding Rossmann-fold domains"/>
    <property type="match status" value="1"/>
</dbReference>
<evidence type="ECO:0000256" key="1">
    <source>
        <dbReference type="ARBA" id="ARBA00006484"/>
    </source>
</evidence>
<dbReference type="InterPro" id="IPR020904">
    <property type="entry name" value="Sc_DH/Rdtase_CS"/>
</dbReference>
<dbReference type="PANTHER" id="PTHR42760:SF133">
    <property type="entry name" value="3-OXOACYL-[ACYL-CARRIER-PROTEIN] REDUCTASE"/>
    <property type="match status" value="1"/>
</dbReference>
<protein>
    <submittedName>
        <fullName evidence="3">3-oxoacyl-[acyl-carrier-protein] reductase</fullName>
    </submittedName>
</protein>
<evidence type="ECO:0000313" key="3">
    <source>
        <dbReference type="EMBL" id="GER92606.1"/>
    </source>
</evidence>
<reference evidence="3" key="1">
    <citation type="submission" date="2019-10" db="EMBL/GenBank/DDBJ databases">
        <title>Metagenomic sequencing of thiosulfate-disproportionating enrichment culture.</title>
        <authorList>
            <person name="Umezawa K."/>
            <person name="Kojima H."/>
            <person name="Fukui M."/>
        </authorList>
    </citation>
    <scope>NUCLEOTIDE SEQUENCE</scope>
    <source>
        <strain evidence="3">45J</strain>
    </source>
</reference>
<dbReference type="AlphaFoldDB" id="A0A5J4L521"/>
<proteinExistence type="inferred from homology"/>
<name>A0A5J4L521_9ZZZZ</name>
<dbReference type="Gene3D" id="3.40.50.720">
    <property type="entry name" value="NAD(P)-binding Rossmann-like Domain"/>
    <property type="match status" value="1"/>
</dbReference>
<dbReference type="PROSITE" id="PS00061">
    <property type="entry name" value="ADH_SHORT"/>
    <property type="match status" value="1"/>
</dbReference>
<dbReference type="Pfam" id="PF13561">
    <property type="entry name" value="adh_short_C2"/>
    <property type="match status" value="1"/>
</dbReference>
<comment type="similarity">
    <text evidence="1">Belongs to the short-chain dehydrogenases/reductases (SDR) family.</text>
</comment>
<dbReference type="EMBL" id="BLAB01000001">
    <property type="protein sequence ID" value="GER92606.1"/>
    <property type="molecule type" value="Genomic_DNA"/>
</dbReference>
<comment type="caution">
    <text evidence="3">The sequence shown here is derived from an EMBL/GenBank/DDBJ whole genome shotgun (WGS) entry which is preliminary data.</text>
</comment>
<dbReference type="PRINTS" id="PR00080">
    <property type="entry name" value="SDRFAMILY"/>
</dbReference>
<keyword evidence="2" id="KW-0560">Oxidoreductase</keyword>
<dbReference type="GO" id="GO:0016616">
    <property type="term" value="F:oxidoreductase activity, acting on the CH-OH group of donors, NAD or NADP as acceptor"/>
    <property type="evidence" value="ECO:0007669"/>
    <property type="project" value="TreeGrafter"/>
</dbReference>
<dbReference type="FunFam" id="3.40.50.720:FF:000084">
    <property type="entry name" value="Short-chain dehydrogenase reductase"/>
    <property type="match status" value="1"/>
</dbReference>
<sequence>MANRNAVITGGSGGLGMEIAYAFSEHGYNIVINYLQSDRTALKVIKAISKTTGNKAVAVRADVSSFYDVSEMVEFVKKKFGRVDVFVNNAGITKDALLIKQTEEEWDRIMDVNLKGAFNCIKAFALLMKNGGHIINISSYSGLKGKEGQVAYSASKAALFGLTKTAAIELAKYNIRVNAVLPGYMPTKMGIAAKTALQKAKNDSILNTLSDPKEVARFIVYLAGTENITGQIFCLESRII</sequence>
<dbReference type="InterPro" id="IPR036291">
    <property type="entry name" value="NAD(P)-bd_dom_sf"/>
</dbReference>